<reference evidence="1" key="1">
    <citation type="submission" date="2024-09" db="EMBL/GenBank/DDBJ databases">
        <title>Draft Genome Sequences of Neofusicoccum parvum.</title>
        <authorList>
            <person name="Ashida A."/>
            <person name="Camagna M."/>
            <person name="Tanaka A."/>
            <person name="Takemoto D."/>
        </authorList>
    </citation>
    <scope>NUCLEOTIDE SEQUENCE</scope>
    <source>
        <strain evidence="1">PPO83</strain>
    </source>
</reference>
<gene>
    <name evidence="1" type="primary">g4617</name>
    <name evidence="1" type="ORF">NpPPO83_00004617</name>
</gene>
<proteinExistence type="predicted"/>
<keyword evidence="2" id="KW-1185">Reference proteome</keyword>
<accession>A0ACB5RW75</accession>
<sequence>MRSSRSLARLCSRPSSLARVPRTAQTPVRRIHPELLHTRRPQSALAQHQAFLPQLCRHAFSTATKRSESAPVKQGDNSAAAEQQDIPQYQMTFTCKVCTTRSSHKVSKQGYHHGTVLISCPGCKNRHLISDHLKIFSDKSTTLEDIMREKGQLVKRGALSEDGDLELWDDGSQTRYEPPAPKAPAAENSTSNDAVPGSSFKKDS</sequence>
<evidence type="ECO:0000313" key="2">
    <source>
        <dbReference type="Proteomes" id="UP001165186"/>
    </source>
</evidence>
<dbReference type="Proteomes" id="UP001165186">
    <property type="component" value="Unassembled WGS sequence"/>
</dbReference>
<comment type="caution">
    <text evidence="1">The sequence shown here is derived from an EMBL/GenBank/DDBJ whole genome shotgun (WGS) entry which is preliminary data.</text>
</comment>
<protein>
    <submittedName>
        <fullName evidence="1">Signal recognition particle</fullName>
    </submittedName>
</protein>
<name>A0ACB5RW75_9PEZI</name>
<dbReference type="EMBL" id="BSXG01000012">
    <property type="protein sequence ID" value="GME24376.1"/>
    <property type="molecule type" value="Genomic_DNA"/>
</dbReference>
<organism evidence="1 2">
    <name type="scientific">Neofusicoccum parvum</name>
    <dbReference type="NCBI Taxonomy" id="310453"/>
    <lineage>
        <taxon>Eukaryota</taxon>
        <taxon>Fungi</taxon>
        <taxon>Dikarya</taxon>
        <taxon>Ascomycota</taxon>
        <taxon>Pezizomycotina</taxon>
        <taxon>Dothideomycetes</taxon>
        <taxon>Dothideomycetes incertae sedis</taxon>
        <taxon>Botryosphaeriales</taxon>
        <taxon>Botryosphaeriaceae</taxon>
        <taxon>Neofusicoccum</taxon>
    </lineage>
</organism>
<evidence type="ECO:0000313" key="1">
    <source>
        <dbReference type="EMBL" id="GME24376.1"/>
    </source>
</evidence>